<comment type="caution">
    <text evidence="3">The sequence shown here is derived from an EMBL/GenBank/DDBJ whole genome shotgun (WGS) entry which is preliminary data.</text>
</comment>
<feature type="compositionally biased region" description="Pro residues" evidence="1">
    <location>
        <begin position="275"/>
        <end position="287"/>
    </location>
</feature>
<feature type="domain" description="Heterogeneous nuclear ribonucleoprotein Q acidic" evidence="2">
    <location>
        <begin position="295"/>
        <end position="362"/>
    </location>
</feature>
<evidence type="ECO:0000256" key="1">
    <source>
        <dbReference type="SAM" id="MobiDB-lite"/>
    </source>
</evidence>
<dbReference type="InterPro" id="IPR041337">
    <property type="entry name" value="hnRNP_Q_AcD"/>
</dbReference>
<feature type="compositionally biased region" description="Basic and acidic residues" evidence="1">
    <location>
        <begin position="31"/>
        <end position="40"/>
    </location>
</feature>
<feature type="compositionally biased region" description="Basic and acidic residues" evidence="1">
    <location>
        <begin position="56"/>
        <end position="72"/>
    </location>
</feature>
<feature type="domain" description="Heterogeneous nuclear ribonucleoprotein Q acidic" evidence="2">
    <location>
        <begin position="410"/>
        <end position="478"/>
    </location>
</feature>
<protein>
    <recommendedName>
        <fullName evidence="2">Heterogeneous nuclear ribonucleoprotein Q acidic domain-containing protein</fullName>
    </recommendedName>
</protein>
<sequence>MRAVVMGAEDEGGDSRPPDETEIGGAHKRKFEQTDLEEPKALAPAAHAGEAEGDNDDNHDAQHVAKRNRDASIPRVMDPPIKRLSQPIEDPPMRRLPKAVDVDTQSYDEGALDKNSASERKALPESDHPYQNEPARNDTGASSMSNERRAVDAQHDLSAPIRSALESVYALGACTPGDIDSRMCEYLSGLPVSTAVACIEEIPNKDMSMVRNRPAFLMSVFKRVANPPRAGPPSFASSPPRKSGGTRQPQGSPRGAAAITAARSGSPNPYGSEFPVPPPLPHPPVAQVPPESIAHLPAPVGSALQYVFASGVCHPSQFDERAMEVLMEMPDLEAVEALYEFAAIPPGQLRNPSAFWVGLVKRHMQKTALPPPRADMHVHGTNRYGHGNQHQQQNWKDLDGSTQIVASVHKAAVQAKLSLLIRQGKISHRDLDSRVVDAINRLQDAETDAFITGLNQMDPTRIRNRNVGGFLIGLCRRVSSANDTTRLPVPLRGEWSDAPETPLDPQVDAKFQQLVRDQLIGPADFDARASNALRAMLPSEAIAALEELERSDPTRVRNVSAYFMSLMCMITRSHFQNPSLMALCILPPSMFARKRKLTNMLTSSIVGHPSSRPKSWSDLSHFTTCSR</sequence>
<dbReference type="EMBL" id="VRMN01000005">
    <property type="protein sequence ID" value="KAA8494208.1"/>
    <property type="molecule type" value="Genomic_DNA"/>
</dbReference>
<evidence type="ECO:0000259" key="2">
    <source>
        <dbReference type="Pfam" id="PF18360"/>
    </source>
</evidence>
<dbReference type="CDD" id="cd21039">
    <property type="entry name" value="NURR"/>
    <property type="match status" value="4"/>
</dbReference>
<evidence type="ECO:0000313" key="4">
    <source>
        <dbReference type="Proteomes" id="UP000324585"/>
    </source>
</evidence>
<keyword evidence="4" id="KW-1185">Reference proteome</keyword>
<dbReference type="OMA" id="NPSAFWM"/>
<dbReference type="OrthoDB" id="6027at2759"/>
<feature type="compositionally biased region" description="Basic and acidic residues" evidence="1">
    <location>
        <begin position="116"/>
        <end position="130"/>
    </location>
</feature>
<evidence type="ECO:0000313" key="3">
    <source>
        <dbReference type="EMBL" id="KAA8494208.1"/>
    </source>
</evidence>
<dbReference type="AlphaFoldDB" id="A0A5J4YSE9"/>
<proteinExistence type="predicted"/>
<feature type="domain" description="Heterogeneous nuclear ribonucleoprotein Q acidic" evidence="2">
    <location>
        <begin position="503"/>
        <end position="567"/>
    </location>
</feature>
<feature type="domain" description="Heterogeneous nuclear ribonucleoprotein Q acidic" evidence="2">
    <location>
        <begin position="157"/>
        <end position="224"/>
    </location>
</feature>
<dbReference type="Proteomes" id="UP000324585">
    <property type="component" value="Unassembled WGS sequence"/>
</dbReference>
<feature type="region of interest" description="Disordered" evidence="1">
    <location>
        <begin position="228"/>
        <end position="288"/>
    </location>
</feature>
<feature type="region of interest" description="Disordered" evidence="1">
    <location>
        <begin position="1"/>
        <end position="151"/>
    </location>
</feature>
<reference evidence="4" key="1">
    <citation type="journal article" date="2019" name="Nat. Commun.">
        <title>Expansion of phycobilisome linker gene families in mesophilic red algae.</title>
        <authorList>
            <person name="Lee J."/>
            <person name="Kim D."/>
            <person name="Bhattacharya D."/>
            <person name="Yoon H.S."/>
        </authorList>
    </citation>
    <scope>NUCLEOTIDE SEQUENCE [LARGE SCALE GENOMIC DNA]</scope>
    <source>
        <strain evidence="4">CCMP 1328</strain>
    </source>
</reference>
<gene>
    <name evidence="3" type="ORF">FVE85_4183</name>
</gene>
<dbReference type="Pfam" id="PF18360">
    <property type="entry name" value="hnRNP_Q_AcD"/>
    <property type="match status" value="4"/>
</dbReference>
<name>A0A5J4YSE9_PORPP</name>
<accession>A0A5J4YSE9</accession>
<organism evidence="3 4">
    <name type="scientific">Porphyridium purpureum</name>
    <name type="common">Red alga</name>
    <name type="synonym">Porphyridium cruentum</name>
    <dbReference type="NCBI Taxonomy" id="35688"/>
    <lineage>
        <taxon>Eukaryota</taxon>
        <taxon>Rhodophyta</taxon>
        <taxon>Bangiophyceae</taxon>
        <taxon>Porphyridiales</taxon>
        <taxon>Porphyridiaceae</taxon>
        <taxon>Porphyridium</taxon>
    </lineage>
</organism>